<gene>
    <name evidence="1" type="ORF">T4B_9355</name>
</gene>
<protein>
    <submittedName>
        <fullName evidence="1">Uncharacterized protein</fullName>
    </submittedName>
</protein>
<organism evidence="1 2">
    <name type="scientific">Trichinella pseudospiralis</name>
    <name type="common">Parasitic roundworm</name>
    <dbReference type="NCBI Taxonomy" id="6337"/>
    <lineage>
        <taxon>Eukaryota</taxon>
        <taxon>Metazoa</taxon>
        <taxon>Ecdysozoa</taxon>
        <taxon>Nematoda</taxon>
        <taxon>Enoplea</taxon>
        <taxon>Dorylaimia</taxon>
        <taxon>Trichinellida</taxon>
        <taxon>Trichinellidae</taxon>
        <taxon>Trichinella</taxon>
    </lineage>
</organism>
<proteinExistence type="predicted"/>
<comment type="caution">
    <text evidence="1">The sequence shown here is derived from an EMBL/GenBank/DDBJ whole genome shotgun (WGS) entry which is preliminary data.</text>
</comment>
<reference evidence="1 2" key="1">
    <citation type="submission" date="2015-01" db="EMBL/GenBank/DDBJ databases">
        <title>Evolution of Trichinella species and genotypes.</title>
        <authorList>
            <person name="Korhonen P.K."/>
            <person name="Edoardo P."/>
            <person name="Giuseppe L.R."/>
            <person name="Gasser R.B."/>
        </authorList>
    </citation>
    <scope>NUCLEOTIDE SEQUENCE [LARGE SCALE GENOMIC DNA]</scope>
    <source>
        <strain evidence="1">ISS588</strain>
    </source>
</reference>
<feature type="non-terminal residue" evidence="1">
    <location>
        <position position="126"/>
    </location>
</feature>
<dbReference type="EMBL" id="JYDS01001532">
    <property type="protein sequence ID" value="KRY98786.1"/>
    <property type="molecule type" value="Genomic_DNA"/>
</dbReference>
<name>A0A0V1GLD9_TRIPS</name>
<accession>A0A0V1GLD9</accession>
<dbReference type="AlphaFoldDB" id="A0A0V1GLD9"/>
<sequence>MYSDMQSVSFTDPSLDKYRIVFDQTLQHSLRCRYVSHFGRKLSNSLTMKIFRKKLFHTKRENSKGFENFIKKLEVRNGLGRTLPDCVFHEIFQKSHMELKYDFNGGGWKGNQICNLKSCWPEVNML</sequence>
<evidence type="ECO:0000313" key="2">
    <source>
        <dbReference type="Proteomes" id="UP000054805"/>
    </source>
</evidence>
<evidence type="ECO:0000313" key="1">
    <source>
        <dbReference type="EMBL" id="KRY98786.1"/>
    </source>
</evidence>
<keyword evidence="2" id="KW-1185">Reference proteome</keyword>
<dbReference type="Proteomes" id="UP000054805">
    <property type="component" value="Unassembled WGS sequence"/>
</dbReference>